<reference evidence="1 2" key="1">
    <citation type="submission" date="2019-08" db="EMBL/GenBank/DDBJ databases">
        <title>Parahaliea maris sp. nov., isolated from the surface seawater.</title>
        <authorList>
            <person name="Liu Y."/>
        </authorList>
    </citation>
    <scope>NUCLEOTIDE SEQUENCE [LARGE SCALE GENOMIC DNA]</scope>
    <source>
        <strain evidence="1 2">S2-26</strain>
    </source>
</reference>
<dbReference type="EMBL" id="VRYZ01000006">
    <property type="protein sequence ID" value="TXS90412.1"/>
    <property type="molecule type" value="Genomic_DNA"/>
</dbReference>
<protein>
    <submittedName>
        <fullName evidence="1">Uncharacterized protein</fullName>
    </submittedName>
</protein>
<keyword evidence="2" id="KW-1185">Reference proteome</keyword>
<dbReference type="Proteomes" id="UP000321933">
    <property type="component" value="Unassembled WGS sequence"/>
</dbReference>
<name>A0A5C8ZS55_9GAMM</name>
<proteinExistence type="predicted"/>
<evidence type="ECO:0000313" key="1">
    <source>
        <dbReference type="EMBL" id="TXS90412.1"/>
    </source>
</evidence>
<accession>A0A5C8ZS55</accession>
<comment type="caution">
    <text evidence="1">The sequence shown here is derived from an EMBL/GenBank/DDBJ whole genome shotgun (WGS) entry which is preliminary data.</text>
</comment>
<dbReference type="AlphaFoldDB" id="A0A5C8ZS55"/>
<organism evidence="1 2">
    <name type="scientific">Parahaliea aestuarii</name>
    <dbReference type="NCBI Taxonomy" id="1852021"/>
    <lineage>
        <taxon>Bacteria</taxon>
        <taxon>Pseudomonadati</taxon>
        <taxon>Pseudomonadota</taxon>
        <taxon>Gammaproteobacteria</taxon>
        <taxon>Cellvibrionales</taxon>
        <taxon>Halieaceae</taxon>
        <taxon>Parahaliea</taxon>
    </lineage>
</organism>
<dbReference type="OrthoDB" id="5737916at2"/>
<evidence type="ECO:0000313" key="2">
    <source>
        <dbReference type="Proteomes" id="UP000321933"/>
    </source>
</evidence>
<sequence>METNIDLLKLTVVGEENIFLPWEELQQGDRYLLVELQAGDYKFSRISLTSTHYYSVHGAGFSFRVSPGTVNYVGDFRIQNANWFGGPASFSLINQSSLALEFMEENFPQVMSTMPLTYAGPGTDDFFRFAQSLGAEATGEGQ</sequence>
<gene>
    <name evidence="1" type="ORF">FVW59_13795</name>
</gene>
<dbReference type="RefSeq" id="WP_148064938.1">
    <property type="nucleotide sequence ID" value="NZ_VRYZ01000006.1"/>
</dbReference>